<name>A0AB39HEY6_9VIBR</name>
<dbReference type="Pfam" id="PF00015">
    <property type="entry name" value="MCPsignal"/>
    <property type="match status" value="1"/>
</dbReference>
<dbReference type="KEGG" id="vih:AB0763_13510"/>
<evidence type="ECO:0000259" key="8">
    <source>
        <dbReference type="PROSITE" id="PS50885"/>
    </source>
</evidence>
<dbReference type="SMART" id="SM00304">
    <property type="entry name" value="HAMP"/>
    <property type="match status" value="1"/>
</dbReference>
<sequence>MLQWMLNLSIIKKMILLVGTLLVLLIGVAGYSVLKMNLVAKEVAMIAHENMPLIKMSSSVVIKQLESEIALEKAFRAAELHSSEEQSVEHYLRLAVQLHQDINQDIKSSEQLLANADQLAVTEYDKQRFRALEQSMYRIEEAHQAYLDNVTLFEKQFAQGASATQLVHLLEQLEVQQKQINRQLIDFTVELETMTQDSVNLTEEIENNALLGLLILASVSLIFGLAMGLFISRATLTGVRKIRDAAAKMEQGQFDFTLSVDSRDELGQLAQSINKTVTTLSGLLAEVNDRAVNISSMATELASISDDNQNAVVEQQSNTEQIATAMAQIAATVTELAASAEGASHNSDVAQQRVQQCDDLMQKMVEEISSLVNNAQHASQSILAVQESTEQIHQFINVVSAIAEQTNLLALNASIEAARAGEQGRGFAVVADEVRALANRSQEATSEIGGLIDNLVRSAKMAHDDFKTNHDTTISSSSKVAQSQDMLASIRHAIEELSQASHQVAVASEQQSVTIEDMNVRITSVKDKGDVVLQGATHSTSACHSLSEDVVVLKTLIGQFKTQTVSST</sequence>
<dbReference type="GO" id="GO:0007165">
    <property type="term" value="P:signal transduction"/>
    <property type="evidence" value="ECO:0007669"/>
    <property type="project" value="UniProtKB-KW"/>
</dbReference>
<evidence type="ECO:0000256" key="2">
    <source>
        <dbReference type="ARBA" id="ARBA00023224"/>
    </source>
</evidence>
<dbReference type="SUPFAM" id="SSF58104">
    <property type="entry name" value="Methyl-accepting chemotaxis protein (MCP) signaling domain"/>
    <property type="match status" value="1"/>
</dbReference>
<evidence type="ECO:0000259" key="7">
    <source>
        <dbReference type="PROSITE" id="PS50111"/>
    </source>
</evidence>
<dbReference type="SMART" id="SM00283">
    <property type="entry name" value="MA"/>
    <property type="match status" value="1"/>
</dbReference>
<dbReference type="AlphaFoldDB" id="A0AB39HEY6"/>
<evidence type="ECO:0000256" key="3">
    <source>
        <dbReference type="ARBA" id="ARBA00029447"/>
    </source>
</evidence>
<evidence type="ECO:0000256" key="1">
    <source>
        <dbReference type="ARBA" id="ARBA00004370"/>
    </source>
</evidence>
<proteinExistence type="inferred from homology"/>
<dbReference type="EMBL" id="CP162602">
    <property type="protein sequence ID" value="XDK26801.1"/>
    <property type="molecule type" value="Genomic_DNA"/>
</dbReference>
<dbReference type="InterPro" id="IPR004089">
    <property type="entry name" value="MCPsignal_dom"/>
</dbReference>
<keyword evidence="6" id="KW-0472">Membrane</keyword>
<dbReference type="Pfam" id="PF00672">
    <property type="entry name" value="HAMP"/>
    <property type="match status" value="1"/>
</dbReference>
<dbReference type="GO" id="GO:0004888">
    <property type="term" value="F:transmembrane signaling receptor activity"/>
    <property type="evidence" value="ECO:0007669"/>
    <property type="project" value="InterPro"/>
</dbReference>
<dbReference type="PANTHER" id="PTHR32089:SF120">
    <property type="entry name" value="METHYL-ACCEPTING CHEMOTAXIS PROTEIN TLPQ"/>
    <property type="match status" value="1"/>
</dbReference>
<feature type="transmembrane region" description="Helical" evidence="6">
    <location>
        <begin position="209"/>
        <end position="231"/>
    </location>
</feature>
<keyword evidence="6" id="KW-1133">Transmembrane helix</keyword>
<keyword evidence="6" id="KW-0812">Transmembrane</keyword>
<protein>
    <submittedName>
        <fullName evidence="9">Methyl-accepting chemotaxis protein</fullName>
    </submittedName>
</protein>
<dbReference type="Gene3D" id="1.10.287.950">
    <property type="entry name" value="Methyl-accepting chemotaxis protein"/>
    <property type="match status" value="1"/>
</dbReference>
<organism evidence="9">
    <name type="scientific">Vibrio sp. HB236076</name>
    <dbReference type="NCBI Taxonomy" id="3232307"/>
    <lineage>
        <taxon>Bacteria</taxon>
        <taxon>Pseudomonadati</taxon>
        <taxon>Pseudomonadota</taxon>
        <taxon>Gammaproteobacteria</taxon>
        <taxon>Vibrionales</taxon>
        <taxon>Vibrionaceae</taxon>
        <taxon>Vibrio</taxon>
    </lineage>
</organism>
<dbReference type="PROSITE" id="PS50111">
    <property type="entry name" value="CHEMOTAXIS_TRANSDUC_2"/>
    <property type="match status" value="1"/>
</dbReference>
<dbReference type="GO" id="GO:0016020">
    <property type="term" value="C:membrane"/>
    <property type="evidence" value="ECO:0007669"/>
    <property type="project" value="UniProtKB-SubCell"/>
</dbReference>
<keyword evidence="9" id="KW-0614">Plasmid</keyword>
<evidence type="ECO:0000256" key="5">
    <source>
        <dbReference type="SAM" id="Coils"/>
    </source>
</evidence>
<dbReference type="RefSeq" id="WP_306099715.1">
    <property type="nucleotide sequence ID" value="NZ_CP162602.1"/>
</dbReference>
<dbReference type="InterPro" id="IPR003660">
    <property type="entry name" value="HAMP_dom"/>
</dbReference>
<dbReference type="PROSITE" id="PS50885">
    <property type="entry name" value="HAMP"/>
    <property type="match status" value="1"/>
</dbReference>
<keyword evidence="2 4" id="KW-0807">Transducer</keyword>
<dbReference type="GO" id="GO:0006935">
    <property type="term" value="P:chemotaxis"/>
    <property type="evidence" value="ECO:0007669"/>
    <property type="project" value="InterPro"/>
</dbReference>
<feature type="domain" description="HAMP" evidence="8">
    <location>
        <begin position="233"/>
        <end position="285"/>
    </location>
</feature>
<evidence type="ECO:0000313" key="9">
    <source>
        <dbReference type="EMBL" id="XDK26801.1"/>
    </source>
</evidence>
<gene>
    <name evidence="9" type="ORF">AB0763_13510</name>
</gene>
<dbReference type="InterPro" id="IPR004090">
    <property type="entry name" value="Chemotax_Me-accpt_rcpt"/>
</dbReference>
<dbReference type="PRINTS" id="PR00260">
    <property type="entry name" value="CHEMTRNSDUCR"/>
</dbReference>
<evidence type="ECO:0000256" key="4">
    <source>
        <dbReference type="PROSITE-ProRule" id="PRU00284"/>
    </source>
</evidence>
<comment type="similarity">
    <text evidence="3">Belongs to the methyl-accepting chemotaxis (MCP) protein family.</text>
</comment>
<accession>A0AB39HEY6</accession>
<evidence type="ECO:0000256" key="6">
    <source>
        <dbReference type="SAM" id="Phobius"/>
    </source>
</evidence>
<feature type="coiled-coil region" evidence="5">
    <location>
        <begin position="163"/>
        <end position="190"/>
    </location>
</feature>
<dbReference type="FunFam" id="1.10.287.950:FF:000001">
    <property type="entry name" value="Methyl-accepting chemotaxis sensory transducer"/>
    <property type="match status" value="1"/>
</dbReference>
<reference evidence="9" key="1">
    <citation type="submission" date="2024-07" db="EMBL/GenBank/DDBJ databases">
        <title>Genome Analysis of a Potential Novel Vibrio Species Secreting pH- and Thermo-stable Alginate Lyase and its Application in Producing Alginate Oligosaccharides.</title>
        <authorList>
            <person name="Huang H."/>
            <person name="Bao K."/>
        </authorList>
    </citation>
    <scope>NUCLEOTIDE SEQUENCE</scope>
    <source>
        <strain evidence="9">HB236076</strain>
        <plasmid evidence="9">p-HB236076</plasmid>
    </source>
</reference>
<dbReference type="CDD" id="cd06225">
    <property type="entry name" value="HAMP"/>
    <property type="match status" value="1"/>
</dbReference>
<dbReference type="PANTHER" id="PTHR32089">
    <property type="entry name" value="METHYL-ACCEPTING CHEMOTAXIS PROTEIN MCPB"/>
    <property type="match status" value="1"/>
</dbReference>
<feature type="domain" description="Methyl-accepting transducer" evidence="7">
    <location>
        <begin position="290"/>
        <end position="526"/>
    </location>
</feature>
<keyword evidence="5" id="KW-0175">Coiled coil</keyword>
<comment type="subcellular location">
    <subcellularLocation>
        <location evidence="1">Membrane</location>
    </subcellularLocation>
</comment>
<geneLocation type="plasmid" evidence="9">
    <name>p-HB236076</name>
</geneLocation>